<dbReference type="GO" id="GO:0022857">
    <property type="term" value="F:transmembrane transporter activity"/>
    <property type="evidence" value="ECO:0007669"/>
    <property type="project" value="InterPro"/>
</dbReference>
<keyword evidence="5 7" id="KW-0472">Membrane</keyword>
<keyword evidence="3 7" id="KW-0812">Transmembrane</keyword>
<keyword evidence="9" id="KW-0762">Sugar transport</keyword>
<dbReference type="PANTHER" id="PTHR23511">
    <property type="entry name" value="SYNAPTIC VESICLE GLYCOPROTEIN 2"/>
    <property type="match status" value="1"/>
</dbReference>
<name>A0AAW2ZF79_9EUKA</name>
<dbReference type="GO" id="GO:0016020">
    <property type="term" value="C:membrane"/>
    <property type="evidence" value="ECO:0007669"/>
    <property type="project" value="UniProtKB-SubCell"/>
</dbReference>
<sequence>MNGQADARTYQKALFMVGVATCGFVFCSIISDKIGRIPLLAISFLISGIVTCLVSVSDNETYVLVIATLASFSHTFPWSLIYTYTPEVYPTVVRTTGVGACSSFTRIAGGFSPLMITLYQLNRIPVYVIFGSVLVLASVLCIFLPYETLGKVLRDNIDEKDVLFSSAAKSRPSQAEPLIGSKEQNSAYISEEDLKVMNEDEDENRYMNMNTQGRGTRDDENVYEL</sequence>
<dbReference type="InterPro" id="IPR020846">
    <property type="entry name" value="MFS_dom"/>
</dbReference>
<evidence type="ECO:0000256" key="4">
    <source>
        <dbReference type="ARBA" id="ARBA00022989"/>
    </source>
</evidence>
<dbReference type="AlphaFoldDB" id="A0AAW2ZF79"/>
<evidence type="ECO:0000256" key="2">
    <source>
        <dbReference type="ARBA" id="ARBA00022448"/>
    </source>
</evidence>
<evidence type="ECO:0000313" key="9">
    <source>
        <dbReference type="EMBL" id="KAL0487267.1"/>
    </source>
</evidence>
<evidence type="ECO:0000259" key="8">
    <source>
        <dbReference type="PROSITE" id="PS50850"/>
    </source>
</evidence>
<organism evidence="9 10">
    <name type="scientific">Acrasis kona</name>
    <dbReference type="NCBI Taxonomy" id="1008807"/>
    <lineage>
        <taxon>Eukaryota</taxon>
        <taxon>Discoba</taxon>
        <taxon>Heterolobosea</taxon>
        <taxon>Tetramitia</taxon>
        <taxon>Eutetramitia</taxon>
        <taxon>Acrasidae</taxon>
        <taxon>Acrasis</taxon>
    </lineage>
</organism>
<proteinExistence type="predicted"/>
<feature type="compositionally biased region" description="Basic and acidic residues" evidence="6">
    <location>
        <begin position="215"/>
        <end position="225"/>
    </location>
</feature>
<reference evidence="9 10" key="1">
    <citation type="submission" date="2024-03" db="EMBL/GenBank/DDBJ databases">
        <title>The Acrasis kona genome and developmental transcriptomes reveal deep origins of eukaryotic multicellular pathways.</title>
        <authorList>
            <person name="Sheikh S."/>
            <person name="Fu C.-J."/>
            <person name="Brown M.W."/>
            <person name="Baldauf S.L."/>
        </authorList>
    </citation>
    <scope>NUCLEOTIDE SEQUENCE [LARGE SCALE GENOMIC DNA]</scope>
    <source>
        <strain evidence="9 10">ATCC MYA-3509</strain>
    </source>
</reference>
<evidence type="ECO:0000256" key="6">
    <source>
        <dbReference type="SAM" id="MobiDB-lite"/>
    </source>
</evidence>
<comment type="subcellular location">
    <subcellularLocation>
        <location evidence="1">Membrane</location>
        <topology evidence="1">Multi-pass membrane protein</topology>
    </subcellularLocation>
</comment>
<feature type="transmembrane region" description="Helical" evidence="7">
    <location>
        <begin position="63"/>
        <end position="84"/>
    </location>
</feature>
<feature type="region of interest" description="Disordered" evidence="6">
    <location>
        <begin position="174"/>
        <end position="225"/>
    </location>
</feature>
<evidence type="ECO:0000256" key="3">
    <source>
        <dbReference type="ARBA" id="ARBA00022692"/>
    </source>
</evidence>
<evidence type="ECO:0000256" key="5">
    <source>
        <dbReference type="ARBA" id="ARBA00023136"/>
    </source>
</evidence>
<protein>
    <submittedName>
        <fullName evidence="9">Sugar transporter</fullName>
    </submittedName>
</protein>
<evidence type="ECO:0000256" key="1">
    <source>
        <dbReference type="ARBA" id="ARBA00004141"/>
    </source>
</evidence>
<dbReference type="PANTHER" id="PTHR23511:SF5">
    <property type="entry name" value="MAJOR FACILITATOR-TYPE TRANSPORTER HXNZ-RELATED"/>
    <property type="match status" value="1"/>
</dbReference>
<accession>A0AAW2ZF79</accession>
<evidence type="ECO:0000256" key="7">
    <source>
        <dbReference type="SAM" id="Phobius"/>
    </source>
</evidence>
<feature type="transmembrane region" description="Helical" evidence="7">
    <location>
        <begin position="124"/>
        <end position="146"/>
    </location>
</feature>
<feature type="transmembrane region" description="Helical" evidence="7">
    <location>
        <begin position="12"/>
        <end position="31"/>
    </location>
</feature>
<dbReference type="Proteomes" id="UP001431209">
    <property type="component" value="Unassembled WGS sequence"/>
</dbReference>
<dbReference type="Pfam" id="PF07690">
    <property type="entry name" value="MFS_1"/>
    <property type="match status" value="1"/>
</dbReference>
<keyword evidence="4 7" id="KW-1133">Transmembrane helix</keyword>
<comment type="caution">
    <text evidence="9">The sequence shown here is derived from an EMBL/GenBank/DDBJ whole genome shotgun (WGS) entry which is preliminary data.</text>
</comment>
<evidence type="ECO:0000313" key="10">
    <source>
        <dbReference type="Proteomes" id="UP001431209"/>
    </source>
</evidence>
<feature type="transmembrane region" description="Helical" evidence="7">
    <location>
        <begin position="37"/>
        <end position="56"/>
    </location>
</feature>
<feature type="domain" description="Major facilitator superfamily (MFS) profile" evidence="8">
    <location>
        <begin position="1"/>
        <end position="149"/>
    </location>
</feature>
<dbReference type="Gene3D" id="1.20.1250.20">
    <property type="entry name" value="MFS general substrate transporter like domains"/>
    <property type="match status" value="1"/>
</dbReference>
<dbReference type="InterPro" id="IPR036259">
    <property type="entry name" value="MFS_trans_sf"/>
</dbReference>
<dbReference type="PROSITE" id="PS50850">
    <property type="entry name" value="MFS"/>
    <property type="match status" value="1"/>
</dbReference>
<keyword evidence="10" id="KW-1185">Reference proteome</keyword>
<keyword evidence="2" id="KW-0813">Transport</keyword>
<gene>
    <name evidence="9" type="ORF">AKO1_001096</name>
</gene>
<dbReference type="SUPFAM" id="SSF103473">
    <property type="entry name" value="MFS general substrate transporter"/>
    <property type="match status" value="1"/>
</dbReference>
<dbReference type="EMBL" id="JAOPGA020001328">
    <property type="protein sequence ID" value="KAL0487267.1"/>
    <property type="molecule type" value="Genomic_DNA"/>
</dbReference>
<dbReference type="InterPro" id="IPR011701">
    <property type="entry name" value="MFS"/>
</dbReference>